<dbReference type="Proteomes" id="UP000670776">
    <property type="component" value="Unassembled WGS sequence"/>
</dbReference>
<name>A0ABS4BQN1_9FLAO</name>
<sequence length="305" mass="32811">MKNFKYITGVFLTFLMLFTSCQDDNVEFGDLTAPTNISVEVLYADGDQFVSQGPGDGTGVVNFVAQADNAISYQFVYNGSVSSAPGGKKGYSFAVLGLNTYSVTVLAFGRGGVSSSKTIEVEVLSTYSPPADLLTMLTANSSRTWRIKAEAKPHFGLGPVVAVTNAKQLKEEVDGFEYYSAGANEKAGTGMYDDRYTFNIDGTFTAVTNGTVFGREVLINELGGSGGTTDGADILNYTYNDYTAQWSLTAPGGIETISLTGLAFVGYYTGGNHQYIIYSRSENEMVLTTTDGNNGFNWWFTLVPE</sequence>
<feature type="chain" id="PRO_5045992483" evidence="1">
    <location>
        <begin position="22"/>
        <end position="305"/>
    </location>
</feature>
<proteinExistence type="predicted"/>
<keyword evidence="1" id="KW-0732">Signal</keyword>
<evidence type="ECO:0000313" key="3">
    <source>
        <dbReference type="Proteomes" id="UP000670776"/>
    </source>
</evidence>
<accession>A0ABS4BQN1</accession>
<evidence type="ECO:0000313" key="2">
    <source>
        <dbReference type="EMBL" id="MBP0902894.1"/>
    </source>
</evidence>
<dbReference type="EMBL" id="JAGJCB010000002">
    <property type="protein sequence ID" value="MBP0902894.1"/>
    <property type="molecule type" value="Genomic_DNA"/>
</dbReference>
<feature type="signal peptide" evidence="1">
    <location>
        <begin position="1"/>
        <end position="21"/>
    </location>
</feature>
<reference evidence="2 3" key="1">
    <citation type="submission" date="2021-04" db="EMBL/GenBank/DDBJ databases">
        <title>Mariniflexile gromovii gen. nov., sp. nov., a gliding bacterium isolated from the sea urchin Strongylocentrotus intermedius.</title>
        <authorList>
            <person name="Ko S."/>
            <person name="Le V."/>
            <person name="Ahn C.-Y."/>
            <person name="Oh H.-M."/>
        </authorList>
    </citation>
    <scope>NUCLEOTIDE SEQUENCE [LARGE SCALE GENOMIC DNA]</scope>
    <source>
        <strain evidence="2 3">KCTC 12570</strain>
    </source>
</reference>
<dbReference type="PROSITE" id="PS51257">
    <property type="entry name" value="PROKAR_LIPOPROTEIN"/>
    <property type="match status" value="1"/>
</dbReference>
<gene>
    <name evidence="2" type="ORF">J8H85_03550</name>
</gene>
<keyword evidence="3" id="KW-1185">Reference proteome</keyword>
<organism evidence="2 3">
    <name type="scientific">Mariniflexile gromovii</name>
    <dbReference type="NCBI Taxonomy" id="362523"/>
    <lineage>
        <taxon>Bacteria</taxon>
        <taxon>Pseudomonadati</taxon>
        <taxon>Bacteroidota</taxon>
        <taxon>Flavobacteriia</taxon>
        <taxon>Flavobacteriales</taxon>
        <taxon>Flavobacteriaceae</taxon>
        <taxon>Mariniflexile</taxon>
    </lineage>
</organism>
<protein>
    <submittedName>
        <fullName evidence="2">Glucan endo-1,3-beta-D-glucosidase</fullName>
    </submittedName>
</protein>
<evidence type="ECO:0000256" key="1">
    <source>
        <dbReference type="SAM" id="SignalP"/>
    </source>
</evidence>
<dbReference type="RefSeq" id="WP_209652730.1">
    <property type="nucleotide sequence ID" value="NZ_JAGJCB010000002.1"/>
</dbReference>
<comment type="caution">
    <text evidence="2">The sequence shown here is derived from an EMBL/GenBank/DDBJ whole genome shotgun (WGS) entry which is preliminary data.</text>
</comment>